<evidence type="ECO:0000256" key="5">
    <source>
        <dbReference type="ARBA" id="ARBA00023002"/>
    </source>
</evidence>
<evidence type="ECO:0000313" key="6">
    <source>
        <dbReference type="EMBL" id="KAJ0199263.1"/>
    </source>
</evidence>
<dbReference type="GO" id="GO:0046872">
    <property type="term" value="F:metal ion binding"/>
    <property type="evidence" value="ECO:0007669"/>
    <property type="project" value="UniProtKB-KW"/>
</dbReference>
<dbReference type="EMBL" id="NBSK02000006">
    <property type="protein sequence ID" value="KAJ0199263.1"/>
    <property type="molecule type" value="Genomic_DNA"/>
</dbReference>
<gene>
    <name evidence="6" type="ORF">LSAT_V11C600323450</name>
</gene>
<dbReference type="GO" id="GO:0016491">
    <property type="term" value="F:oxidoreductase activity"/>
    <property type="evidence" value="ECO:0007669"/>
    <property type="project" value="UniProtKB-KW"/>
</dbReference>
<evidence type="ECO:0000256" key="4">
    <source>
        <dbReference type="ARBA" id="ARBA00022833"/>
    </source>
</evidence>
<dbReference type="PANTHER" id="PTHR43161">
    <property type="entry name" value="SORBITOL DEHYDROGENASE"/>
    <property type="match status" value="1"/>
</dbReference>
<evidence type="ECO:0000313" key="7">
    <source>
        <dbReference type="Proteomes" id="UP000235145"/>
    </source>
</evidence>
<reference evidence="6 7" key="1">
    <citation type="journal article" date="2017" name="Nat. Commun.">
        <title>Genome assembly with in vitro proximity ligation data and whole-genome triplication in lettuce.</title>
        <authorList>
            <person name="Reyes-Chin-Wo S."/>
            <person name="Wang Z."/>
            <person name="Yang X."/>
            <person name="Kozik A."/>
            <person name="Arikit S."/>
            <person name="Song C."/>
            <person name="Xia L."/>
            <person name="Froenicke L."/>
            <person name="Lavelle D.O."/>
            <person name="Truco M.J."/>
            <person name="Xia R."/>
            <person name="Zhu S."/>
            <person name="Xu C."/>
            <person name="Xu H."/>
            <person name="Xu X."/>
            <person name="Cox K."/>
            <person name="Korf I."/>
            <person name="Meyers B.C."/>
            <person name="Michelmore R.W."/>
        </authorList>
    </citation>
    <scope>NUCLEOTIDE SEQUENCE [LARGE SCALE GENOMIC DNA]</scope>
    <source>
        <strain evidence="7">cv. Salinas</strain>
        <tissue evidence="6">Seedlings</tissue>
    </source>
</reference>
<dbReference type="AlphaFoldDB" id="A0A9R1V6K2"/>
<comment type="cofactor">
    <cofactor evidence="1">
        <name>Zn(2+)</name>
        <dbReference type="ChEBI" id="CHEBI:29105"/>
    </cofactor>
</comment>
<name>A0A9R1V6K2_LACSA</name>
<dbReference type="InterPro" id="IPR011032">
    <property type="entry name" value="GroES-like_sf"/>
</dbReference>
<accession>A0A9R1V6K2</accession>
<evidence type="ECO:0000256" key="2">
    <source>
        <dbReference type="ARBA" id="ARBA00008072"/>
    </source>
</evidence>
<keyword evidence="7" id="KW-1185">Reference proteome</keyword>
<comment type="similarity">
    <text evidence="2">Belongs to the zinc-containing alcohol dehydrogenase family.</text>
</comment>
<protein>
    <submittedName>
        <fullName evidence="6">Uncharacterized protein</fullName>
    </submittedName>
</protein>
<evidence type="ECO:0000256" key="3">
    <source>
        <dbReference type="ARBA" id="ARBA00022723"/>
    </source>
</evidence>
<keyword evidence="3" id="KW-0479">Metal-binding</keyword>
<dbReference type="PANTHER" id="PTHR43161:SF9">
    <property type="entry name" value="SORBITOL DEHYDROGENASE"/>
    <property type="match status" value="1"/>
</dbReference>
<keyword evidence="4" id="KW-0862">Zinc</keyword>
<proteinExistence type="inferred from homology"/>
<sequence length="89" mass="10133">MSLHVVEEEVAISVLIDYCKMGKGGKSDRLNVKEENMVAWLVSTNTLKIQPFKLLPLGPYDVRVRMKVVGICNSNVHYLKVHHHPPHPF</sequence>
<dbReference type="SUPFAM" id="SSF50129">
    <property type="entry name" value="GroES-like"/>
    <property type="match status" value="1"/>
</dbReference>
<dbReference type="Gene3D" id="3.90.180.10">
    <property type="entry name" value="Medium-chain alcohol dehydrogenases, catalytic domain"/>
    <property type="match status" value="1"/>
</dbReference>
<keyword evidence="5" id="KW-0560">Oxidoreductase</keyword>
<organism evidence="6 7">
    <name type="scientific">Lactuca sativa</name>
    <name type="common">Garden lettuce</name>
    <dbReference type="NCBI Taxonomy" id="4236"/>
    <lineage>
        <taxon>Eukaryota</taxon>
        <taxon>Viridiplantae</taxon>
        <taxon>Streptophyta</taxon>
        <taxon>Embryophyta</taxon>
        <taxon>Tracheophyta</taxon>
        <taxon>Spermatophyta</taxon>
        <taxon>Magnoliopsida</taxon>
        <taxon>eudicotyledons</taxon>
        <taxon>Gunneridae</taxon>
        <taxon>Pentapetalae</taxon>
        <taxon>asterids</taxon>
        <taxon>campanulids</taxon>
        <taxon>Asterales</taxon>
        <taxon>Asteraceae</taxon>
        <taxon>Cichorioideae</taxon>
        <taxon>Cichorieae</taxon>
        <taxon>Lactucinae</taxon>
        <taxon>Lactuca</taxon>
    </lineage>
</organism>
<comment type="caution">
    <text evidence="6">The sequence shown here is derived from an EMBL/GenBank/DDBJ whole genome shotgun (WGS) entry which is preliminary data.</text>
</comment>
<dbReference type="Proteomes" id="UP000235145">
    <property type="component" value="Unassembled WGS sequence"/>
</dbReference>
<evidence type="ECO:0000256" key="1">
    <source>
        <dbReference type="ARBA" id="ARBA00001947"/>
    </source>
</evidence>